<dbReference type="RefSeq" id="WP_344945420.1">
    <property type="nucleotide sequence ID" value="NZ_BAAAZG010000014.1"/>
</dbReference>
<evidence type="ECO:0000259" key="2">
    <source>
        <dbReference type="Pfam" id="PF08327"/>
    </source>
</evidence>
<evidence type="ECO:0000313" key="3">
    <source>
        <dbReference type="EMBL" id="GAA4068770.1"/>
    </source>
</evidence>
<name>A0ABP7VJT0_9ACTN</name>
<keyword evidence="4" id="KW-1185">Reference proteome</keyword>
<protein>
    <recommendedName>
        <fullName evidence="2">Activator of Hsp90 ATPase homologue 1/2-like C-terminal domain-containing protein</fullName>
    </recommendedName>
</protein>
<dbReference type="Pfam" id="PF08327">
    <property type="entry name" value="AHSA1"/>
    <property type="match status" value="1"/>
</dbReference>
<evidence type="ECO:0000313" key="4">
    <source>
        <dbReference type="Proteomes" id="UP001500683"/>
    </source>
</evidence>
<comment type="caution">
    <text evidence="3">The sequence shown here is derived from an EMBL/GenBank/DDBJ whole genome shotgun (WGS) entry which is preliminary data.</text>
</comment>
<dbReference type="InterPro" id="IPR023393">
    <property type="entry name" value="START-like_dom_sf"/>
</dbReference>
<dbReference type="Gene3D" id="3.30.530.20">
    <property type="match status" value="1"/>
</dbReference>
<dbReference type="SUPFAM" id="SSF55961">
    <property type="entry name" value="Bet v1-like"/>
    <property type="match status" value="1"/>
</dbReference>
<proteinExistence type="inferred from homology"/>
<reference evidence="4" key="1">
    <citation type="journal article" date="2019" name="Int. J. Syst. Evol. Microbiol.">
        <title>The Global Catalogue of Microorganisms (GCM) 10K type strain sequencing project: providing services to taxonomists for standard genome sequencing and annotation.</title>
        <authorList>
            <consortium name="The Broad Institute Genomics Platform"/>
            <consortium name="The Broad Institute Genome Sequencing Center for Infectious Disease"/>
            <person name="Wu L."/>
            <person name="Ma J."/>
        </authorList>
    </citation>
    <scope>NUCLEOTIDE SEQUENCE [LARGE SCALE GENOMIC DNA]</scope>
    <source>
        <strain evidence="4">JCM 16702</strain>
    </source>
</reference>
<organism evidence="3 4">
    <name type="scientific">Actinomadura miaoliensis</name>
    <dbReference type="NCBI Taxonomy" id="430685"/>
    <lineage>
        <taxon>Bacteria</taxon>
        <taxon>Bacillati</taxon>
        <taxon>Actinomycetota</taxon>
        <taxon>Actinomycetes</taxon>
        <taxon>Streptosporangiales</taxon>
        <taxon>Thermomonosporaceae</taxon>
        <taxon>Actinomadura</taxon>
    </lineage>
</organism>
<feature type="domain" description="Activator of Hsp90 ATPase homologue 1/2-like C-terminal" evidence="2">
    <location>
        <begin position="34"/>
        <end position="151"/>
    </location>
</feature>
<accession>A0ABP7VJT0</accession>
<evidence type="ECO:0000256" key="1">
    <source>
        <dbReference type="ARBA" id="ARBA00006817"/>
    </source>
</evidence>
<dbReference type="Proteomes" id="UP001500683">
    <property type="component" value="Unassembled WGS sequence"/>
</dbReference>
<dbReference type="InterPro" id="IPR013538">
    <property type="entry name" value="ASHA1/2-like_C"/>
</dbReference>
<gene>
    <name evidence="3" type="ORF">GCM10022214_24710</name>
</gene>
<sequence>MAHPNPRARAEPIQQSTIVRSDRAHTFGMFVGRIGAWWPRRTFAIDADRAAGVRFEEALDGRVGEVWEDGTEHDWGRVVAWDPPSRFAITWRVPPADGTEVEVRFAALGPNLTRVELEHRGWDRLSAEQRAEAGDLGEDWHLTLGRFAAAAEAAARAF</sequence>
<dbReference type="EMBL" id="BAAAZG010000014">
    <property type="protein sequence ID" value="GAA4068770.1"/>
    <property type="molecule type" value="Genomic_DNA"/>
</dbReference>
<comment type="similarity">
    <text evidence="1">Belongs to the AHA1 family.</text>
</comment>